<dbReference type="PANTHER" id="PTHR11264:SF0">
    <property type="entry name" value="URACIL-DNA GLYCOSYLASE"/>
    <property type="match status" value="1"/>
</dbReference>
<dbReference type="InterPro" id="IPR018085">
    <property type="entry name" value="Ura-DNA_Glyclase_AS"/>
</dbReference>
<dbReference type="Pfam" id="PF03167">
    <property type="entry name" value="UDG"/>
    <property type="match status" value="1"/>
</dbReference>
<dbReference type="NCBIfam" id="TIGR00628">
    <property type="entry name" value="ung"/>
    <property type="match status" value="1"/>
</dbReference>
<keyword evidence="6 9" id="KW-0227">DNA damage</keyword>
<dbReference type="EMBL" id="JBHRSW010000006">
    <property type="protein sequence ID" value="MFC3121008.1"/>
    <property type="molecule type" value="Genomic_DNA"/>
</dbReference>
<comment type="caution">
    <text evidence="13">The sequence shown here is derived from an EMBL/GenBank/DDBJ whole genome shotgun (WGS) entry which is preliminary data.</text>
</comment>
<dbReference type="InterPro" id="IPR036895">
    <property type="entry name" value="Uracil-DNA_glycosylase-like_sf"/>
</dbReference>
<evidence type="ECO:0000313" key="13">
    <source>
        <dbReference type="EMBL" id="MFC3121008.1"/>
    </source>
</evidence>
<accession>A0ABV7FKZ2</accession>
<evidence type="ECO:0000256" key="3">
    <source>
        <dbReference type="ARBA" id="ARBA00008184"/>
    </source>
</evidence>
<evidence type="ECO:0000256" key="4">
    <source>
        <dbReference type="ARBA" id="ARBA00012030"/>
    </source>
</evidence>
<dbReference type="CDD" id="cd10027">
    <property type="entry name" value="UDG-F1-like"/>
    <property type="match status" value="1"/>
</dbReference>
<evidence type="ECO:0000256" key="5">
    <source>
        <dbReference type="ARBA" id="ARBA00018429"/>
    </source>
</evidence>
<evidence type="ECO:0000256" key="9">
    <source>
        <dbReference type="HAMAP-Rule" id="MF_00148"/>
    </source>
</evidence>
<comment type="function">
    <text evidence="2 9 11">Excises uracil residues from the DNA which can arise as a result of misincorporation of dUMP residues by DNA polymerase or due to deamination of cytosine.</text>
</comment>
<reference evidence="14" key="1">
    <citation type="journal article" date="2019" name="Int. J. Syst. Evol. Microbiol.">
        <title>The Global Catalogue of Microorganisms (GCM) 10K type strain sequencing project: providing services to taxonomists for standard genome sequencing and annotation.</title>
        <authorList>
            <consortium name="The Broad Institute Genomics Platform"/>
            <consortium name="The Broad Institute Genome Sequencing Center for Infectious Disease"/>
            <person name="Wu L."/>
            <person name="Ma J."/>
        </authorList>
    </citation>
    <scope>NUCLEOTIDE SEQUENCE [LARGE SCALE GENOMIC DNA]</scope>
    <source>
        <strain evidence="14">KCTC 52473</strain>
    </source>
</reference>
<dbReference type="PANTHER" id="PTHR11264">
    <property type="entry name" value="URACIL-DNA GLYCOSYLASE"/>
    <property type="match status" value="1"/>
</dbReference>
<dbReference type="InterPro" id="IPR002043">
    <property type="entry name" value="UDG_fam1"/>
</dbReference>
<feature type="active site" description="Proton acceptor" evidence="9 10">
    <location>
        <position position="60"/>
    </location>
</feature>
<keyword evidence="8 9" id="KW-0234">DNA repair</keyword>
<dbReference type="InterPro" id="IPR005122">
    <property type="entry name" value="Uracil-DNA_glycosylase-like"/>
</dbReference>
<evidence type="ECO:0000259" key="12">
    <source>
        <dbReference type="SMART" id="SM00986"/>
    </source>
</evidence>
<dbReference type="RefSeq" id="WP_376919145.1">
    <property type="nucleotide sequence ID" value="NZ_JBHRSW010000006.1"/>
</dbReference>
<evidence type="ECO:0000256" key="8">
    <source>
        <dbReference type="ARBA" id="ARBA00023204"/>
    </source>
</evidence>
<dbReference type="NCBIfam" id="NF003591">
    <property type="entry name" value="PRK05254.1-4"/>
    <property type="match status" value="1"/>
</dbReference>
<dbReference type="NCBIfam" id="NF003592">
    <property type="entry name" value="PRK05254.1-5"/>
    <property type="match status" value="1"/>
</dbReference>
<dbReference type="SMART" id="SM00987">
    <property type="entry name" value="UreE_C"/>
    <property type="match status" value="1"/>
</dbReference>
<keyword evidence="13" id="KW-0326">Glycosidase</keyword>
<organism evidence="13 14">
    <name type="scientific">Agaribacter flavus</name>
    <dbReference type="NCBI Taxonomy" id="1902781"/>
    <lineage>
        <taxon>Bacteria</taxon>
        <taxon>Pseudomonadati</taxon>
        <taxon>Pseudomonadota</taxon>
        <taxon>Gammaproteobacteria</taxon>
        <taxon>Alteromonadales</taxon>
        <taxon>Alteromonadaceae</taxon>
        <taxon>Agaribacter</taxon>
    </lineage>
</organism>
<gene>
    <name evidence="9 13" type="primary">ung</name>
    <name evidence="13" type="ORF">ACFOHL_05215</name>
</gene>
<name>A0ABV7FKZ2_9ALTE</name>
<dbReference type="SUPFAM" id="SSF52141">
    <property type="entry name" value="Uracil-DNA glycosylase-like"/>
    <property type="match status" value="1"/>
</dbReference>
<keyword evidence="9" id="KW-0963">Cytoplasm</keyword>
<feature type="domain" description="Uracil-DNA glycosylase-like" evidence="12">
    <location>
        <begin position="45"/>
        <end position="206"/>
    </location>
</feature>
<evidence type="ECO:0000256" key="1">
    <source>
        <dbReference type="ARBA" id="ARBA00001400"/>
    </source>
</evidence>
<proteinExistence type="inferred from homology"/>
<dbReference type="Gene3D" id="3.40.470.10">
    <property type="entry name" value="Uracil-DNA glycosylase-like domain"/>
    <property type="match status" value="1"/>
</dbReference>
<dbReference type="EC" id="3.2.2.27" evidence="4 9"/>
<dbReference type="PROSITE" id="PS00130">
    <property type="entry name" value="U_DNA_GLYCOSYLASE"/>
    <property type="match status" value="1"/>
</dbReference>
<keyword evidence="7 9" id="KW-0378">Hydrolase</keyword>
<dbReference type="NCBIfam" id="NF003589">
    <property type="entry name" value="PRK05254.1-2"/>
    <property type="match status" value="1"/>
</dbReference>
<sequence>MTWQDIIGEEKHKPYFAELMQFVAEERASGKVIYPPKEDVFNAFKYTDVDKLKVVILGQDPYHGPNQAHGLCFSVLKGNKIPPSLRNIYQELARDISGFQIPSHGELTEWARQGVLMINTVMTVRQGEANSHKGKGWETFTDALIRQISTKLSGLVFLLWGSPAQKKASFIDTDKHHILKAVHPSPLSAHRGFFGCQHFSKTNKILTESGREAINWQIS</sequence>
<dbReference type="GO" id="GO:0004844">
    <property type="term" value="F:uracil DNA N-glycosylase activity"/>
    <property type="evidence" value="ECO:0007669"/>
    <property type="project" value="UniProtKB-EC"/>
</dbReference>
<dbReference type="HAMAP" id="MF_00148">
    <property type="entry name" value="UDG"/>
    <property type="match status" value="1"/>
</dbReference>
<protein>
    <recommendedName>
        <fullName evidence="5 9">Uracil-DNA glycosylase</fullName>
        <shortName evidence="9">UDG</shortName>
        <ecNumber evidence="4 9">3.2.2.27</ecNumber>
    </recommendedName>
</protein>
<comment type="similarity">
    <text evidence="3 9 11">Belongs to the uracil-DNA glycosylase (UDG) superfamily. UNG family.</text>
</comment>
<keyword evidence="14" id="KW-1185">Reference proteome</keyword>
<dbReference type="Proteomes" id="UP001595478">
    <property type="component" value="Unassembled WGS sequence"/>
</dbReference>
<evidence type="ECO:0000256" key="6">
    <source>
        <dbReference type="ARBA" id="ARBA00022763"/>
    </source>
</evidence>
<evidence type="ECO:0000256" key="2">
    <source>
        <dbReference type="ARBA" id="ARBA00002631"/>
    </source>
</evidence>
<comment type="catalytic activity">
    <reaction evidence="1 9 11">
        <text>Hydrolyzes single-stranded DNA or mismatched double-stranded DNA and polynucleotides, releasing free uracil.</text>
        <dbReference type="EC" id="3.2.2.27"/>
    </reaction>
</comment>
<dbReference type="SMART" id="SM00986">
    <property type="entry name" value="UDG"/>
    <property type="match status" value="1"/>
</dbReference>
<comment type="subcellular location">
    <subcellularLocation>
        <location evidence="9">Cytoplasm</location>
    </subcellularLocation>
</comment>
<evidence type="ECO:0000256" key="7">
    <source>
        <dbReference type="ARBA" id="ARBA00022801"/>
    </source>
</evidence>
<evidence type="ECO:0000256" key="10">
    <source>
        <dbReference type="PROSITE-ProRule" id="PRU10072"/>
    </source>
</evidence>
<evidence type="ECO:0000313" key="14">
    <source>
        <dbReference type="Proteomes" id="UP001595478"/>
    </source>
</evidence>
<dbReference type="NCBIfam" id="NF003588">
    <property type="entry name" value="PRK05254.1-1"/>
    <property type="match status" value="1"/>
</dbReference>
<evidence type="ECO:0000256" key="11">
    <source>
        <dbReference type="RuleBase" id="RU003780"/>
    </source>
</evidence>